<dbReference type="PANTHER" id="PTHR11188:SF176">
    <property type="entry name" value="ARRESTIN DOMAIN-CONTAINING PROTEIN 1"/>
    <property type="match status" value="1"/>
</dbReference>
<dbReference type="SMART" id="SM01017">
    <property type="entry name" value="Arrestin_C"/>
    <property type="match status" value="1"/>
</dbReference>
<dbReference type="Gene3D" id="2.60.40.640">
    <property type="match status" value="2"/>
</dbReference>
<feature type="domain" description="Arrestin C-terminal-like" evidence="3">
    <location>
        <begin position="161"/>
        <end position="294"/>
    </location>
</feature>
<proteinExistence type="evidence at transcript level"/>
<dbReference type="AlphaFoldDB" id="A0A6F9DIU0"/>
<comment type="similarity">
    <text evidence="1">Belongs to the arrestin family.</text>
</comment>
<accession>A0A6F9DIU0</accession>
<dbReference type="InterPro" id="IPR014752">
    <property type="entry name" value="Arrestin-like_C"/>
</dbReference>
<sequence length="430" mass="47849">MPIEIHFSHKSAVFRPGDCVTGYVIVISQSSSRSDGIELEWKGRVNIMNRNNQQASFLVFRTAQVLNHSDSEAEGNDREIRIPFKHRLPNPIPPSHMGASSYASVRYSVEATLRREWEDGVIKLSTEKSFSVVTVKEIIPSNLKQVKLNHHVRAMMCCCCLFPSIEVGLAINKRAFYPGEDVLIQMAVVNNSGSEIVGVNLKLLQLVSIVCNAGYSYQRSVVQELNLHQIVIPSNRSPYSMPMKKIPVPAVSPTYDTGNDILSMKYEIQCIICLPSFYDDLILTLPVVIGTYPEALGSLMRKMPTLPPKGTILRPAPNADLDSPDFASSIEEVSTKTSLKKRNPPSPQTQSSSESSDSEVEFPDPANGIVNPGYQASSFSENPSADSPSTKRQRPRMIMYEEVKEREWVIRYARCGTLPKVVKEQPSKST</sequence>
<dbReference type="SUPFAM" id="SSF81296">
    <property type="entry name" value="E set domains"/>
    <property type="match status" value="2"/>
</dbReference>
<evidence type="ECO:0000313" key="4">
    <source>
        <dbReference type="EMBL" id="CAB3263121.1"/>
    </source>
</evidence>
<evidence type="ECO:0000259" key="3">
    <source>
        <dbReference type="SMART" id="SM01017"/>
    </source>
</evidence>
<dbReference type="GO" id="GO:0005737">
    <property type="term" value="C:cytoplasm"/>
    <property type="evidence" value="ECO:0007669"/>
    <property type="project" value="TreeGrafter"/>
</dbReference>
<evidence type="ECO:0000256" key="1">
    <source>
        <dbReference type="ARBA" id="ARBA00005298"/>
    </source>
</evidence>
<dbReference type="InterPro" id="IPR050357">
    <property type="entry name" value="Arrestin_domain-protein"/>
</dbReference>
<dbReference type="InterPro" id="IPR014756">
    <property type="entry name" value="Ig_E-set"/>
</dbReference>
<organism evidence="4">
    <name type="scientific">Phallusia mammillata</name>
    <dbReference type="NCBI Taxonomy" id="59560"/>
    <lineage>
        <taxon>Eukaryota</taxon>
        <taxon>Metazoa</taxon>
        <taxon>Chordata</taxon>
        <taxon>Tunicata</taxon>
        <taxon>Ascidiacea</taxon>
        <taxon>Phlebobranchia</taxon>
        <taxon>Ascidiidae</taxon>
        <taxon>Phallusia</taxon>
    </lineage>
</organism>
<dbReference type="EMBL" id="LR787259">
    <property type="protein sequence ID" value="CAB3263121.1"/>
    <property type="molecule type" value="mRNA"/>
</dbReference>
<dbReference type="InterPro" id="IPR011021">
    <property type="entry name" value="Arrestin-like_N"/>
</dbReference>
<dbReference type="PANTHER" id="PTHR11188">
    <property type="entry name" value="ARRESTIN DOMAIN CONTAINING PROTEIN"/>
    <property type="match status" value="1"/>
</dbReference>
<evidence type="ECO:0000256" key="2">
    <source>
        <dbReference type="SAM" id="MobiDB-lite"/>
    </source>
</evidence>
<protein>
    <submittedName>
        <fullName evidence="4">Uncharacterized protein LOC101243229</fullName>
    </submittedName>
</protein>
<dbReference type="Pfam" id="PF02752">
    <property type="entry name" value="Arrestin_C"/>
    <property type="match status" value="1"/>
</dbReference>
<feature type="compositionally biased region" description="Polar residues" evidence="2">
    <location>
        <begin position="374"/>
        <end position="390"/>
    </location>
</feature>
<reference evidence="4" key="1">
    <citation type="submission" date="2020-04" db="EMBL/GenBank/DDBJ databases">
        <authorList>
            <person name="Neveu A P."/>
        </authorList>
    </citation>
    <scope>NUCLEOTIDE SEQUENCE</scope>
    <source>
        <tissue evidence="4">Whole embryo</tissue>
    </source>
</reference>
<name>A0A6F9DIU0_9ASCI</name>
<feature type="region of interest" description="Disordered" evidence="2">
    <location>
        <begin position="331"/>
        <end position="398"/>
    </location>
</feature>
<dbReference type="InterPro" id="IPR011022">
    <property type="entry name" value="Arrestin_C-like"/>
</dbReference>
<dbReference type="Pfam" id="PF00339">
    <property type="entry name" value="Arrestin_N"/>
    <property type="match status" value="1"/>
</dbReference>
<dbReference type="GO" id="GO:0015031">
    <property type="term" value="P:protein transport"/>
    <property type="evidence" value="ECO:0007669"/>
    <property type="project" value="TreeGrafter"/>
</dbReference>
<gene>
    <name evidence="4" type="primary">LOC101243229</name>
</gene>